<dbReference type="SUPFAM" id="SSF52283">
    <property type="entry name" value="Formate/glycerate dehydrogenase catalytic domain-like"/>
    <property type="match status" value="1"/>
</dbReference>
<evidence type="ECO:0000313" key="7">
    <source>
        <dbReference type="EMBL" id="CAK0787780.1"/>
    </source>
</evidence>
<evidence type="ECO:0008006" key="9">
    <source>
        <dbReference type="Google" id="ProtNLM"/>
    </source>
</evidence>
<proteinExistence type="inferred from homology"/>
<name>A0AAV1IMT5_9CHLO</name>
<keyword evidence="8" id="KW-1185">Reference proteome</keyword>
<feature type="domain" description="D-isomer specific 2-hydroxyacid dehydrogenase catalytic" evidence="5">
    <location>
        <begin position="83"/>
        <end position="413"/>
    </location>
</feature>
<dbReference type="GO" id="GO:0016616">
    <property type="term" value="F:oxidoreductase activity, acting on the CH-OH group of donors, NAD or NADP as acceptor"/>
    <property type="evidence" value="ECO:0007669"/>
    <property type="project" value="InterPro"/>
</dbReference>
<gene>
    <name evidence="7" type="ORF">CVIRNUC_011002</name>
</gene>
<dbReference type="PANTHER" id="PTHR43026:SF1">
    <property type="entry name" value="2-HYDROXYACID DEHYDROGENASE HOMOLOG 1-RELATED"/>
    <property type="match status" value="1"/>
</dbReference>
<reference evidence="7 8" key="1">
    <citation type="submission" date="2023-10" db="EMBL/GenBank/DDBJ databases">
        <authorList>
            <person name="Maclean D."/>
            <person name="Macfadyen A."/>
        </authorList>
    </citation>
    <scope>NUCLEOTIDE SEQUENCE [LARGE SCALE GENOMIC DNA]</scope>
</reference>
<dbReference type="GO" id="GO:0051287">
    <property type="term" value="F:NAD binding"/>
    <property type="evidence" value="ECO:0007669"/>
    <property type="project" value="InterPro"/>
</dbReference>
<protein>
    <recommendedName>
        <fullName evidence="9">D-lactate dehydrogenase</fullName>
    </recommendedName>
</protein>
<comment type="caution">
    <text evidence="7">The sequence shown here is derived from an EMBL/GenBank/DDBJ whole genome shotgun (WGS) entry which is preliminary data.</text>
</comment>
<dbReference type="AlphaFoldDB" id="A0AAV1IMT5"/>
<evidence type="ECO:0000256" key="3">
    <source>
        <dbReference type="ARBA" id="ARBA00023027"/>
    </source>
</evidence>
<dbReference type="PANTHER" id="PTHR43026">
    <property type="entry name" value="2-HYDROXYACID DEHYDROGENASE HOMOLOG 1-RELATED"/>
    <property type="match status" value="1"/>
</dbReference>
<dbReference type="Gene3D" id="3.40.50.720">
    <property type="entry name" value="NAD(P)-binding Rossmann-like Domain"/>
    <property type="match status" value="2"/>
</dbReference>
<dbReference type="Pfam" id="PF00389">
    <property type="entry name" value="2-Hacid_dh"/>
    <property type="match status" value="1"/>
</dbReference>
<feature type="domain" description="D-isomer specific 2-hydroxyacid dehydrogenase NAD-binding" evidence="6">
    <location>
        <begin position="189"/>
        <end position="382"/>
    </location>
</feature>
<dbReference type="InterPro" id="IPR006139">
    <property type="entry name" value="D-isomer_2_OHA_DH_cat_dom"/>
</dbReference>
<dbReference type="InterPro" id="IPR006140">
    <property type="entry name" value="D-isomer_DH_NAD-bd"/>
</dbReference>
<organism evidence="7 8">
    <name type="scientific">Coccomyxa viridis</name>
    <dbReference type="NCBI Taxonomy" id="1274662"/>
    <lineage>
        <taxon>Eukaryota</taxon>
        <taxon>Viridiplantae</taxon>
        <taxon>Chlorophyta</taxon>
        <taxon>core chlorophytes</taxon>
        <taxon>Trebouxiophyceae</taxon>
        <taxon>Trebouxiophyceae incertae sedis</taxon>
        <taxon>Coccomyxaceae</taxon>
        <taxon>Coccomyxa</taxon>
    </lineage>
</organism>
<dbReference type="InterPro" id="IPR058205">
    <property type="entry name" value="D-LDH-like"/>
</dbReference>
<dbReference type="SUPFAM" id="SSF51735">
    <property type="entry name" value="NAD(P)-binding Rossmann-fold domains"/>
    <property type="match status" value="1"/>
</dbReference>
<dbReference type="InterPro" id="IPR036291">
    <property type="entry name" value="NAD(P)-bd_dom_sf"/>
</dbReference>
<keyword evidence="2 4" id="KW-0560">Oxidoreductase</keyword>
<evidence type="ECO:0000259" key="6">
    <source>
        <dbReference type="Pfam" id="PF02826"/>
    </source>
</evidence>
<dbReference type="PROSITE" id="PS00065">
    <property type="entry name" value="D_2_HYDROXYACID_DH_1"/>
    <property type="match status" value="1"/>
</dbReference>
<evidence type="ECO:0000313" key="8">
    <source>
        <dbReference type="Proteomes" id="UP001314263"/>
    </source>
</evidence>
<sequence length="416" mass="45234">MLNSASHSDACRVLSLACPYSKSASRSTLVKPYKQPAQLRPVLPADHRKQSTWKGAATVQDASVSDVLHYVDAAQQTERPKIAVFSAHKYVHDFLSQPLFEEFPDSTFIEAQLDENTALLAAGHTTVCCFVNDDLSVGVIERLAEVGVKFVAMRCAGVDRVDAPACQRLGIRVARVPTYSPASVAEHAIAMLLCLNRNLHMAHIRMWAGDYTLSGLVGFELRCKTVGILGTGAIGAAAARIFCGFGATVIAHDLYENAELKKLGLTYVSKEELLQRANVISLHCPLLPSTYHIIDKASIESMQPGAIIVNVSRGGLVDVDAAMDALETGQLGGLALDVYEQEGTLFFKNWSSLSLGERYKAWDKKFQLLKSYPNVLISPHSAFLTAEALQNIASTTVANIKEFHSGGRLTYEVLPK</sequence>
<dbReference type="InterPro" id="IPR029752">
    <property type="entry name" value="D-isomer_DH_CS1"/>
</dbReference>
<accession>A0AAV1IMT5</accession>
<dbReference type="PROSITE" id="PS00671">
    <property type="entry name" value="D_2_HYDROXYACID_DH_3"/>
    <property type="match status" value="1"/>
</dbReference>
<evidence type="ECO:0000259" key="5">
    <source>
        <dbReference type="Pfam" id="PF00389"/>
    </source>
</evidence>
<evidence type="ECO:0000256" key="1">
    <source>
        <dbReference type="ARBA" id="ARBA00005854"/>
    </source>
</evidence>
<comment type="similarity">
    <text evidence="1 4">Belongs to the D-isomer specific 2-hydroxyacid dehydrogenase family.</text>
</comment>
<dbReference type="PROSITE" id="PS00670">
    <property type="entry name" value="D_2_HYDROXYACID_DH_2"/>
    <property type="match status" value="1"/>
</dbReference>
<dbReference type="Pfam" id="PF02826">
    <property type="entry name" value="2-Hacid_dh_C"/>
    <property type="match status" value="1"/>
</dbReference>
<dbReference type="CDD" id="cd12183">
    <property type="entry name" value="LDH_like_2"/>
    <property type="match status" value="1"/>
</dbReference>
<keyword evidence="3" id="KW-0520">NAD</keyword>
<dbReference type="EMBL" id="CAUYUE010000018">
    <property type="protein sequence ID" value="CAK0787780.1"/>
    <property type="molecule type" value="Genomic_DNA"/>
</dbReference>
<evidence type="ECO:0000256" key="4">
    <source>
        <dbReference type="RuleBase" id="RU003719"/>
    </source>
</evidence>
<dbReference type="Proteomes" id="UP001314263">
    <property type="component" value="Unassembled WGS sequence"/>
</dbReference>
<dbReference type="InterPro" id="IPR029753">
    <property type="entry name" value="D-isomer_DH_CS"/>
</dbReference>
<evidence type="ECO:0000256" key="2">
    <source>
        <dbReference type="ARBA" id="ARBA00023002"/>
    </source>
</evidence>